<feature type="transmembrane region" description="Helical" evidence="1">
    <location>
        <begin position="6"/>
        <end position="23"/>
    </location>
</feature>
<evidence type="ECO:0000256" key="1">
    <source>
        <dbReference type="SAM" id="Phobius"/>
    </source>
</evidence>
<evidence type="ECO:0008006" key="4">
    <source>
        <dbReference type="Google" id="ProtNLM"/>
    </source>
</evidence>
<keyword evidence="1" id="KW-0812">Transmembrane</keyword>
<reference evidence="2 3" key="1">
    <citation type="submission" date="2014-08" db="EMBL/GenBank/DDBJ databases">
        <title>Complete genome sequence of Corynebacterium deserti GIMN1.010 (=DSM 45689), isolated from desert sand in western China.</title>
        <authorList>
            <person name="Ruckert C."/>
            <person name="Albersmeier A."/>
            <person name="Kalinowski J."/>
        </authorList>
    </citation>
    <scope>NUCLEOTIDE SEQUENCE [LARGE SCALE GENOMIC DNA]</scope>
    <source>
        <strain evidence="2 3">GIMN1.010</strain>
    </source>
</reference>
<dbReference type="PATRIC" id="fig|931089.4.peg.1680"/>
<evidence type="ECO:0000313" key="3">
    <source>
        <dbReference type="Proteomes" id="UP000068067"/>
    </source>
</evidence>
<evidence type="ECO:0000313" key="2">
    <source>
        <dbReference type="EMBL" id="ALC06070.1"/>
    </source>
</evidence>
<organism evidence="2 3">
    <name type="scientific">Corynebacterium deserti GIMN1.010</name>
    <dbReference type="NCBI Taxonomy" id="931089"/>
    <lineage>
        <taxon>Bacteria</taxon>
        <taxon>Bacillati</taxon>
        <taxon>Actinomycetota</taxon>
        <taxon>Actinomycetes</taxon>
        <taxon>Mycobacteriales</taxon>
        <taxon>Corynebacteriaceae</taxon>
        <taxon>Corynebacterium</taxon>
    </lineage>
</organism>
<keyword evidence="1" id="KW-0472">Membrane</keyword>
<dbReference type="Proteomes" id="UP000068067">
    <property type="component" value="Chromosome"/>
</dbReference>
<dbReference type="STRING" id="931089.CDES_08325"/>
<proteinExistence type="predicted"/>
<gene>
    <name evidence="2" type="ORF">CDES_08325</name>
</gene>
<dbReference type="KEGG" id="cdx:CDES_08325"/>
<dbReference type="OrthoDB" id="3214694at2"/>
<protein>
    <recommendedName>
        <fullName evidence="4">Secreted protein</fullName>
    </recommendedName>
</protein>
<dbReference type="AlphaFoldDB" id="A0A0M4CYC4"/>
<keyword evidence="1" id="KW-1133">Transmembrane helix</keyword>
<name>A0A0M4CYC4_9CORY</name>
<dbReference type="EMBL" id="CP009220">
    <property type="protein sequence ID" value="ALC06070.1"/>
    <property type="molecule type" value="Genomic_DNA"/>
</dbReference>
<keyword evidence="3" id="KW-1185">Reference proteome</keyword>
<sequence length="153" mass="17390">MTIVYLLLAIAITAMLLWAYFTAQRLNRLHIRTDSARQALQAALDRRAVLVGALLPKAIEPSKRAEAITLEYSKFSQRARAEREISEIILQQQSLPEPIIDAATRVELAHRFYNEAVSDTRNLRTRLLVRTFRLGGTAPLPEYFELLDTDLLA</sequence>
<dbReference type="RefSeq" id="WP_053545064.1">
    <property type="nucleotide sequence ID" value="NZ_CP009220.1"/>
</dbReference>
<accession>A0A0M4CYC4</accession>